<comment type="function">
    <text evidence="9">Core subunit of the mitochondrial membrane respiratory chain NADH dehydrogenase (Complex I) which catalyzes electron transfer from NADH through the respiratory chain, using ubiquinone as an electron acceptor. Essential for the catalytic activity of complex I.</text>
</comment>
<comment type="similarity">
    <text evidence="2 9">Belongs to the complex I subunit 3 family.</text>
</comment>
<keyword evidence="4 9" id="KW-0813">Transport</keyword>
<proteinExistence type="inferred from homology"/>
<geneLocation type="mitochondrion" evidence="10"/>
<evidence type="ECO:0000313" key="10">
    <source>
        <dbReference type="EMBL" id="ABI51739.1"/>
    </source>
</evidence>
<evidence type="ECO:0000256" key="7">
    <source>
        <dbReference type="ARBA" id="ARBA00023136"/>
    </source>
</evidence>
<keyword evidence="9" id="KW-1278">Translocase</keyword>
<keyword evidence="7 9" id="KW-0472">Membrane</keyword>
<evidence type="ECO:0000256" key="6">
    <source>
        <dbReference type="ARBA" id="ARBA00022989"/>
    </source>
</evidence>
<comment type="subcellular location">
    <subcellularLocation>
        <location evidence="1">Membrane</location>
    </subcellularLocation>
    <subcellularLocation>
        <location evidence="9">Mitochondrion membrane</location>
        <topology evidence="9">Multi-pass membrane protein</topology>
    </subcellularLocation>
</comment>
<dbReference type="EMBL" id="DQ927305">
    <property type="protein sequence ID" value="ABI51739.1"/>
    <property type="molecule type" value="Genomic_DNA"/>
</dbReference>
<dbReference type="GO" id="GO:0031966">
    <property type="term" value="C:mitochondrial membrane"/>
    <property type="evidence" value="ECO:0007669"/>
    <property type="project" value="UniProtKB-SubCell"/>
</dbReference>
<keyword evidence="5 9" id="KW-0812">Transmembrane</keyword>
<evidence type="ECO:0000256" key="4">
    <source>
        <dbReference type="ARBA" id="ARBA00022448"/>
    </source>
</evidence>
<protein>
    <recommendedName>
        <fullName evidence="3 9">NADH-ubiquinone oxidoreductase chain 3</fullName>
        <ecNumber evidence="9">7.1.1.2</ecNumber>
    </recommendedName>
</protein>
<organism evidence="10">
    <name type="scientific">Tetrahymena pigmentosa</name>
    <dbReference type="NCBI Taxonomy" id="5907"/>
    <lineage>
        <taxon>Eukaryota</taxon>
        <taxon>Sar</taxon>
        <taxon>Alveolata</taxon>
        <taxon>Ciliophora</taxon>
        <taxon>Intramacronucleata</taxon>
        <taxon>Oligohymenophorea</taxon>
        <taxon>Hymenostomatida</taxon>
        <taxon>Tetrahymenina</taxon>
        <taxon>Tetrahymenidae</taxon>
        <taxon>Tetrahymena</taxon>
    </lineage>
</organism>
<dbReference type="Pfam" id="PF00507">
    <property type="entry name" value="Oxidored_q4"/>
    <property type="match status" value="1"/>
</dbReference>
<evidence type="ECO:0000256" key="3">
    <source>
        <dbReference type="ARBA" id="ARBA00021007"/>
    </source>
</evidence>
<keyword evidence="6 9" id="KW-1133">Transmembrane helix</keyword>
<accession>Q09F12</accession>
<evidence type="ECO:0000256" key="9">
    <source>
        <dbReference type="RuleBase" id="RU003640"/>
    </source>
</evidence>
<dbReference type="PANTHER" id="PTHR11058:SF9">
    <property type="entry name" value="NADH-UBIQUINONE OXIDOREDUCTASE CHAIN 3"/>
    <property type="match status" value="1"/>
</dbReference>
<sequence length="121" mass="14474">MGDAIVISLIQNVLIFGIIFWLLTWGAEYFYTNKQQLTKKQFYECGFKALSELNIQINFNFFMLAVFLILYDVEFTFLFPILFNFSLFSLLEFILVFLFIFLIIVSLFYDWIHNVLSWSVE</sequence>
<reference evidence="10" key="1">
    <citation type="journal article" date="2007" name="PLoS ONE">
        <title>Complete mitochondrial genome sequence of three tetrahymena species reveals mutation hot spots and accelerated nonsynonymous substitutions in Ymf genes.</title>
        <authorList>
            <person name="Moradian M.M."/>
            <person name="Beglaryan D."/>
            <person name="Skozylas J.M."/>
            <person name="Kerikorian V."/>
        </authorList>
    </citation>
    <scope>NUCLEOTIDE SEQUENCE</scope>
    <source>
        <strain evidence="10">UM1060</strain>
    </source>
</reference>
<keyword evidence="9" id="KW-0249">Electron transport</keyword>
<evidence type="ECO:0000256" key="8">
    <source>
        <dbReference type="ARBA" id="ARBA00049551"/>
    </source>
</evidence>
<evidence type="ECO:0000256" key="5">
    <source>
        <dbReference type="ARBA" id="ARBA00022692"/>
    </source>
</evidence>
<keyword evidence="9" id="KW-0830">Ubiquinone</keyword>
<dbReference type="InterPro" id="IPR038430">
    <property type="entry name" value="NDAH_ubi_oxred_su3_sf"/>
</dbReference>
<dbReference type="PANTHER" id="PTHR11058">
    <property type="entry name" value="NADH-UBIQUINONE OXIDOREDUCTASE CHAIN 3"/>
    <property type="match status" value="1"/>
</dbReference>
<evidence type="ECO:0000256" key="2">
    <source>
        <dbReference type="ARBA" id="ARBA00008472"/>
    </source>
</evidence>
<keyword evidence="9 10" id="KW-0496">Mitochondrion</keyword>
<feature type="transmembrane region" description="Helical" evidence="9">
    <location>
        <begin position="77"/>
        <end position="109"/>
    </location>
</feature>
<name>Q09F12_TETPI</name>
<dbReference type="RefSeq" id="YP_740830.1">
    <property type="nucleotide sequence ID" value="NC_008339.1"/>
</dbReference>
<dbReference type="GO" id="GO:0008137">
    <property type="term" value="F:NADH dehydrogenase (ubiquinone) activity"/>
    <property type="evidence" value="ECO:0007669"/>
    <property type="project" value="UniProtKB-UniRule"/>
</dbReference>
<keyword evidence="9" id="KW-0520">NAD</keyword>
<gene>
    <name evidence="10" type="primary">nad3</name>
</gene>
<dbReference type="EC" id="7.1.1.2" evidence="9"/>
<comment type="catalytic activity">
    <reaction evidence="8 9">
        <text>a ubiquinone + NADH + 5 H(+)(in) = a ubiquinol + NAD(+) + 4 H(+)(out)</text>
        <dbReference type="Rhea" id="RHEA:29091"/>
        <dbReference type="Rhea" id="RHEA-COMP:9565"/>
        <dbReference type="Rhea" id="RHEA-COMP:9566"/>
        <dbReference type="ChEBI" id="CHEBI:15378"/>
        <dbReference type="ChEBI" id="CHEBI:16389"/>
        <dbReference type="ChEBI" id="CHEBI:17976"/>
        <dbReference type="ChEBI" id="CHEBI:57540"/>
        <dbReference type="ChEBI" id="CHEBI:57945"/>
        <dbReference type="EC" id="7.1.1.2"/>
    </reaction>
</comment>
<keyword evidence="9" id="KW-0679">Respiratory chain</keyword>
<evidence type="ECO:0000256" key="1">
    <source>
        <dbReference type="ARBA" id="ARBA00004370"/>
    </source>
</evidence>
<dbReference type="InterPro" id="IPR000440">
    <property type="entry name" value="NADH_UbQ/plastoQ_OxRdtase_su3"/>
</dbReference>
<dbReference type="AlphaFoldDB" id="Q09F12"/>
<dbReference type="GeneID" id="4271515"/>
<dbReference type="GO" id="GO:0030964">
    <property type="term" value="C:NADH dehydrogenase complex"/>
    <property type="evidence" value="ECO:0007669"/>
    <property type="project" value="TreeGrafter"/>
</dbReference>
<feature type="transmembrane region" description="Helical" evidence="9">
    <location>
        <begin position="6"/>
        <end position="32"/>
    </location>
</feature>
<dbReference type="Gene3D" id="1.20.58.1610">
    <property type="entry name" value="NADH:ubiquinone/plastoquinone oxidoreductase, chain 3"/>
    <property type="match status" value="1"/>
</dbReference>